<evidence type="ECO:0000256" key="1">
    <source>
        <dbReference type="ARBA" id="ARBA00023125"/>
    </source>
</evidence>
<dbReference type="InterPro" id="IPR010982">
    <property type="entry name" value="Lambda_DNA-bd_dom_sf"/>
</dbReference>
<dbReference type="SMART" id="SM00530">
    <property type="entry name" value="HTH_XRE"/>
    <property type="match status" value="1"/>
</dbReference>
<reference evidence="3 4" key="1">
    <citation type="submission" date="2007-10" db="EMBL/GenBank/DDBJ databases">
        <title>Draft genome sequence of Dorea formicigenerans(ATCC 27755).</title>
        <authorList>
            <person name="Sudarsanam P."/>
            <person name="Ley R."/>
            <person name="Guruge J."/>
            <person name="Turnbaugh P.J."/>
            <person name="Mahowald M."/>
            <person name="Liep D."/>
            <person name="Gordon J."/>
        </authorList>
    </citation>
    <scope>NUCLEOTIDE SEQUENCE [LARGE SCALE GENOMIC DNA]</scope>
    <source>
        <strain evidence="3 4">ATCC 27755</strain>
    </source>
</reference>
<dbReference type="InterPro" id="IPR001387">
    <property type="entry name" value="Cro/C1-type_HTH"/>
</dbReference>
<evidence type="ECO:0000313" key="3">
    <source>
        <dbReference type="EMBL" id="EDR47595.1"/>
    </source>
</evidence>
<dbReference type="Gene3D" id="1.10.260.40">
    <property type="entry name" value="lambda repressor-like DNA-binding domains"/>
    <property type="match status" value="1"/>
</dbReference>
<dbReference type="GeneID" id="92862998"/>
<feature type="domain" description="HTH cro/C1-type" evidence="2">
    <location>
        <begin position="5"/>
        <end position="59"/>
    </location>
</feature>
<sequence>MNERLKTLRKSLGLTQEEMGQRLGVTKTAICSLESGRRNLTEQMAKSICREFRVDYYWLTVGDGEMFVAAPDCLIDEVVEEYNLDEVDRKMLKEYLEMTYEHRQVIKDYFRSVFT</sequence>
<dbReference type="AlphaFoldDB" id="B0G4E3"/>
<dbReference type="GO" id="GO:0003677">
    <property type="term" value="F:DNA binding"/>
    <property type="evidence" value="ECO:0007669"/>
    <property type="project" value="UniProtKB-KW"/>
</dbReference>
<organism evidence="3 4">
    <name type="scientific">Dorea formicigenerans ATCC 27755</name>
    <dbReference type="NCBI Taxonomy" id="411461"/>
    <lineage>
        <taxon>Bacteria</taxon>
        <taxon>Bacillati</taxon>
        <taxon>Bacillota</taxon>
        <taxon>Clostridia</taxon>
        <taxon>Lachnospirales</taxon>
        <taxon>Lachnospiraceae</taxon>
        <taxon>Dorea</taxon>
    </lineage>
</organism>
<name>B0G4E3_9FIRM</name>
<evidence type="ECO:0000313" key="4">
    <source>
        <dbReference type="Proteomes" id="UP000005359"/>
    </source>
</evidence>
<dbReference type="PaxDb" id="411461-DORFOR_01130"/>
<proteinExistence type="predicted"/>
<evidence type="ECO:0000259" key="2">
    <source>
        <dbReference type="PROSITE" id="PS50943"/>
    </source>
</evidence>
<comment type="caution">
    <text evidence="3">The sequence shown here is derived from an EMBL/GenBank/DDBJ whole genome shotgun (WGS) entry which is preliminary data.</text>
</comment>
<accession>B0G4E3</accession>
<dbReference type="SUPFAM" id="SSF47413">
    <property type="entry name" value="lambda repressor-like DNA-binding domains"/>
    <property type="match status" value="1"/>
</dbReference>
<dbReference type="eggNOG" id="COG1396">
    <property type="taxonomic scope" value="Bacteria"/>
</dbReference>
<reference evidence="3 4" key="2">
    <citation type="submission" date="2007-10" db="EMBL/GenBank/DDBJ databases">
        <authorList>
            <person name="Fulton L."/>
            <person name="Clifton S."/>
            <person name="Fulton B."/>
            <person name="Xu J."/>
            <person name="Minx P."/>
            <person name="Pepin K.H."/>
            <person name="Johnson M."/>
            <person name="Thiruvilangam P."/>
            <person name="Bhonagiri V."/>
            <person name="Nash W.E."/>
            <person name="Wang C."/>
            <person name="Mardis E.R."/>
            <person name="Wilson R.K."/>
        </authorList>
    </citation>
    <scope>NUCLEOTIDE SEQUENCE [LARGE SCALE GENOMIC DNA]</scope>
    <source>
        <strain evidence="3 4">ATCC 27755</strain>
    </source>
</reference>
<keyword evidence="1 3" id="KW-0238">DNA-binding</keyword>
<gene>
    <name evidence="3" type="ORF">DORFOR_01130</name>
</gene>
<dbReference type="Proteomes" id="UP000005359">
    <property type="component" value="Unassembled WGS sequence"/>
</dbReference>
<dbReference type="PROSITE" id="PS50943">
    <property type="entry name" value="HTH_CROC1"/>
    <property type="match status" value="1"/>
</dbReference>
<dbReference type="EMBL" id="AAXA02000011">
    <property type="protein sequence ID" value="EDR47595.1"/>
    <property type="molecule type" value="Genomic_DNA"/>
</dbReference>
<dbReference type="STRING" id="411461.DORFOR_01130"/>
<dbReference type="RefSeq" id="WP_005331981.1">
    <property type="nucleotide sequence ID" value="NZ_AAXA02000011.1"/>
</dbReference>
<dbReference type="PANTHER" id="PTHR46558">
    <property type="entry name" value="TRACRIPTIONAL REGULATORY PROTEIN-RELATED-RELATED"/>
    <property type="match status" value="1"/>
</dbReference>
<protein>
    <submittedName>
        <fullName evidence="3">DNA-binding helix-turn-helix protein</fullName>
    </submittedName>
</protein>
<dbReference type="Pfam" id="PF01381">
    <property type="entry name" value="HTH_3"/>
    <property type="match status" value="1"/>
</dbReference>
<dbReference type="CDD" id="cd00093">
    <property type="entry name" value="HTH_XRE"/>
    <property type="match status" value="1"/>
</dbReference>
<dbReference type="PANTHER" id="PTHR46558:SF4">
    <property type="entry name" value="DNA-BIDING PHAGE PROTEIN"/>
    <property type="match status" value="1"/>
</dbReference>